<feature type="transmembrane region" description="Helical" evidence="5">
    <location>
        <begin position="129"/>
        <end position="153"/>
    </location>
</feature>
<reference evidence="7 8" key="1">
    <citation type="journal article" date="2011" name="J. Bacteriol.">
        <title>Draft genome sequence of the anoxygenic filamentous phototrophic bacterium Oscillochloris trichoides subsp. DG-6.</title>
        <authorList>
            <person name="Kuznetsov B.B."/>
            <person name="Ivanovsky R.N."/>
            <person name="Keppen O.I."/>
            <person name="Sukhacheva M.V."/>
            <person name="Bumazhkin B.K."/>
            <person name="Patutina E.O."/>
            <person name="Beletsky A.V."/>
            <person name="Mardanov A.V."/>
            <person name="Baslerov R.V."/>
            <person name="Panteleeva A.N."/>
            <person name="Kolganova T.V."/>
            <person name="Ravin N.V."/>
            <person name="Skryabin K.G."/>
        </authorList>
    </citation>
    <scope>NUCLEOTIDE SEQUENCE [LARGE SCALE GENOMIC DNA]</scope>
    <source>
        <strain evidence="7 8">DG-6</strain>
    </source>
</reference>
<name>E1IB42_9CHLR</name>
<evidence type="ECO:0000256" key="4">
    <source>
        <dbReference type="ARBA" id="ARBA00023136"/>
    </source>
</evidence>
<feature type="transmembrane region" description="Helical" evidence="5">
    <location>
        <begin position="59"/>
        <end position="81"/>
    </location>
</feature>
<feature type="transmembrane region" description="Helical" evidence="5">
    <location>
        <begin position="101"/>
        <end position="123"/>
    </location>
</feature>
<comment type="subcellular location">
    <subcellularLocation>
        <location evidence="1">Membrane</location>
        <topology evidence="1">Multi-pass membrane protein</topology>
    </subcellularLocation>
</comment>
<evidence type="ECO:0000313" key="8">
    <source>
        <dbReference type="Proteomes" id="UP000054010"/>
    </source>
</evidence>
<dbReference type="Pfam" id="PF04893">
    <property type="entry name" value="Yip1"/>
    <property type="match status" value="1"/>
</dbReference>
<dbReference type="InterPro" id="IPR006977">
    <property type="entry name" value="Yip1_dom"/>
</dbReference>
<gene>
    <name evidence="7" type="ORF">OSCT_0543</name>
</gene>
<keyword evidence="8" id="KW-1185">Reference proteome</keyword>
<evidence type="ECO:0000256" key="1">
    <source>
        <dbReference type="ARBA" id="ARBA00004141"/>
    </source>
</evidence>
<evidence type="ECO:0000256" key="2">
    <source>
        <dbReference type="ARBA" id="ARBA00022692"/>
    </source>
</evidence>
<proteinExistence type="predicted"/>
<keyword evidence="4 5" id="KW-0472">Membrane</keyword>
<dbReference type="EMBL" id="ADVR01000010">
    <property type="protein sequence ID" value="EFO81527.1"/>
    <property type="molecule type" value="Genomic_DNA"/>
</dbReference>
<evidence type="ECO:0000259" key="6">
    <source>
        <dbReference type="Pfam" id="PF04893"/>
    </source>
</evidence>
<protein>
    <recommendedName>
        <fullName evidence="6">Yip1 domain-containing protein</fullName>
    </recommendedName>
</protein>
<sequence>MINQSRDIMTNPSVETFERYERHGNMTNAAIYVGIAAIISGLLGWLASLILPRSSDSPGFFGIAIGIVIGFFIFTGMVFYIGRNIAEGTGTWDEVAYTFSLFAAPLAIVGGLLNFVVAFLRLIPVLGSLFWLLGGLVSLLILLVQAYFAYIAVQSSMNIRDQGRAITTLGLAVVGAFIVQFVITMLIL</sequence>
<dbReference type="GO" id="GO:0016020">
    <property type="term" value="C:membrane"/>
    <property type="evidence" value="ECO:0007669"/>
    <property type="project" value="UniProtKB-SubCell"/>
</dbReference>
<accession>E1IB42</accession>
<evidence type="ECO:0000256" key="3">
    <source>
        <dbReference type="ARBA" id="ARBA00022989"/>
    </source>
</evidence>
<keyword evidence="3 5" id="KW-1133">Transmembrane helix</keyword>
<keyword evidence="2 5" id="KW-0812">Transmembrane</keyword>
<organism evidence="7 8">
    <name type="scientific">Oscillochloris trichoides DG-6</name>
    <dbReference type="NCBI Taxonomy" id="765420"/>
    <lineage>
        <taxon>Bacteria</taxon>
        <taxon>Bacillati</taxon>
        <taxon>Chloroflexota</taxon>
        <taxon>Chloroflexia</taxon>
        <taxon>Chloroflexales</taxon>
        <taxon>Chloroflexineae</taxon>
        <taxon>Oscillochloridaceae</taxon>
        <taxon>Oscillochloris</taxon>
    </lineage>
</organism>
<feature type="domain" description="Yip1" evidence="6">
    <location>
        <begin position="7"/>
        <end position="179"/>
    </location>
</feature>
<dbReference type="HOGENOM" id="CLU_103274_0_0_0"/>
<dbReference type="AlphaFoldDB" id="E1IB42"/>
<feature type="transmembrane region" description="Helical" evidence="5">
    <location>
        <begin position="165"/>
        <end position="187"/>
    </location>
</feature>
<evidence type="ECO:0000256" key="5">
    <source>
        <dbReference type="SAM" id="Phobius"/>
    </source>
</evidence>
<dbReference type="STRING" id="765420.OSCT_0543"/>
<dbReference type="eggNOG" id="ENOG503390U">
    <property type="taxonomic scope" value="Bacteria"/>
</dbReference>
<dbReference type="Proteomes" id="UP000054010">
    <property type="component" value="Unassembled WGS sequence"/>
</dbReference>
<feature type="transmembrane region" description="Helical" evidence="5">
    <location>
        <begin position="29"/>
        <end position="47"/>
    </location>
</feature>
<comment type="caution">
    <text evidence="7">The sequence shown here is derived from an EMBL/GenBank/DDBJ whole genome shotgun (WGS) entry which is preliminary data.</text>
</comment>
<evidence type="ECO:0000313" key="7">
    <source>
        <dbReference type="EMBL" id="EFO81527.1"/>
    </source>
</evidence>